<feature type="transmembrane region" description="Helical" evidence="7">
    <location>
        <begin position="199"/>
        <end position="221"/>
    </location>
</feature>
<dbReference type="InterPro" id="IPR042094">
    <property type="entry name" value="T2SS_GspF_sf"/>
</dbReference>
<evidence type="ECO:0000256" key="4">
    <source>
        <dbReference type="ARBA" id="ARBA00022692"/>
    </source>
</evidence>
<evidence type="ECO:0000256" key="6">
    <source>
        <dbReference type="ARBA" id="ARBA00023136"/>
    </source>
</evidence>
<keyword evidence="6 7" id="KW-0472">Membrane</keyword>
<keyword evidence="5 7" id="KW-1133">Transmembrane helix</keyword>
<dbReference type="Proteomes" id="UP000255169">
    <property type="component" value="Unassembled WGS sequence"/>
</dbReference>
<dbReference type="PANTHER" id="PTHR30012:SF0">
    <property type="entry name" value="TYPE II SECRETION SYSTEM PROTEIN F-RELATED"/>
    <property type="match status" value="1"/>
</dbReference>
<organism evidence="9 10">
    <name type="scientific">Yersinia ruckeri</name>
    <dbReference type="NCBI Taxonomy" id="29486"/>
    <lineage>
        <taxon>Bacteria</taxon>
        <taxon>Pseudomonadati</taxon>
        <taxon>Pseudomonadota</taxon>
        <taxon>Gammaproteobacteria</taxon>
        <taxon>Enterobacterales</taxon>
        <taxon>Yersiniaceae</taxon>
        <taxon>Yersinia</taxon>
    </lineage>
</organism>
<comment type="subcellular location">
    <subcellularLocation>
        <location evidence="1">Cell membrane</location>
        <topology evidence="1">Multi-pass membrane protein</topology>
    </subcellularLocation>
</comment>
<dbReference type="InterPro" id="IPR018076">
    <property type="entry name" value="T2SS_GspF_dom"/>
</dbReference>
<evidence type="ECO:0000313" key="10">
    <source>
        <dbReference type="Proteomes" id="UP000255169"/>
    </source>
</evidence>
<feature type="domain" description="Type II secretion system protein GspF" evidence="8">
    <location>
        <begin position="54"/>
        <end position="174"/>
    </location>
</feature>
<dbReference type="GeneID" id="66881325"/>
<dbReference type="RefSeq" id="WP_230596535.1">
    <property type="nucleotide sequence ID" value="NZ_CCYO01000001.1"/>
</dbReference>
<dbReference type="InterPro" id="IPR003004">
    <property type="entry name" value="GspF/PilC"/>
</dbReference>
<evidence type="ECO:0000256" key="1">
    <source>
        <dbReference type="ARBA" id="ARBA00004651"/>
    </source>
</evidence>
<gene>
    <name evidence="9" type="ORF">NCTC10476_03631</name>
</gene>
<dbReference type="EMBL" id="UHJG01000003">
    <property type="protein sequence ID" value="SUQ37502.1"/>
    <property type="molecule type" value="Genomic_DNA"/>
</dbReference>
<dbReference type="Pfam" id="PF00482">
    <property type="entry name" value="T2SSF"/>
    <property type="match status" value="2"/>
</dbReference>
<feature type="domain" description="Type II secretion system protein GspF" evidence="8">
    <location>
        <begin position="250"/>
        <end position="369"/>
    </location>
</feature>
<comment type="similarity">
    <text evidence="2">Belongs to the GSP F family.</text>
</comment>
<evidence type="ECO:0000256" key="2">
    <source>
        <dbReference type="ARBA" id="ARBA00005745"/>
    </source>
</evidence>
<name>A0A0A8VBP8_YERRU</name>
<evidence type="ECO:0000256" key="5">
    <source>
        <dbReference type="ARBA" id="ARBA00022989"/>
    </source>
</evidence>
<protein>
    <submittedName>
        <fullName evidence="9">Type IV pilus integral membrane protein</fullName>
    </submittedName>
</protein>
<dbReference type="AlphaFoldDB" id="A0A0A8VBP8"/>
<keyword evidence="4 7" id="KW-0812">Transmembrane</keyword>
<reference evidence="9 10" key="1">
    <citation type="submission" date="2018-06" db="EMBL/GenBank/DDBJ databases">
        <authorList>
            <consortium name="Pathogen Informatics"/>
            <person name="Doyle S."/>
        </authorList>
    </citation>
    <scope>NUCLEOTIDE SEQUENCE [LARGE SCALE GENOMIC DNA]</scope>
    <source>
        <strain evidence="9 10">NCTC10476</strain>
    </source>
</reference>
<keyword evidence="10" id="KW-1185">Reference proteome</keyword>
<keyword evidence="3" id="KW-1003">Cell membrane</keyword>
<dbReference type="Gene3D" id="1.20.81.30">
    <property type="entry name" value="Type II secretion system (T2SS), domain F"/>
    <property type="match status" value="1"/>
</dbReference>
<evidence type="ECO:0000256" key="3">
    <source>
        <dbReference type="ARBA" id="ARBA00022475"/>
    </source>
</evidence>
<feature type="transmembrane region" description="Helical" evidence="7">
    <location>
        <begin position="151"/>
        <end position="173"/>
    </location>
</feature>
<accession>A0A0A8VBP8</accession>
<feature type="transmembrane region" description="Helical" evidence="7">
    <location>
        <begin position="350"/>
        <end position="370"/>
    </location>
</feature>
<dbReference type="PANTHER" id="PTHR30012">
    <property type="entry name" value="GENERAL SECRETION PATHWAY PROTEIN"/>
    <property type="match status" value="1"/>
</dbReference>
<evidence type="ECO:0000256" key="7">
    <source>
        <dbReference type="SAM" id="Phobius"/>
    </source>
</evidence>
<proteinExistence type="inferred from homology"/>
<evidence type="ECO:0000259" key="8">
    <source>
        <dbReference type="Pfam" id="PF00482"/>
    </source>
</evidence>
<sequence>MTSRKSMRLRLTALCQRLRFLPDPPRSAPALSDSLGRWLAQKTFTTTDRLALYEDLAFLLDNNLKVEKALTSMIESYGKKRPPVVFCLEDMLKALRQGQSIDQGLVAWIPRQEAAILSASVEDGDLAAALYRAITVVQGMADMKSALISTLAYPMMLLGTTFAMMKMVTVYFLPRLESLSSRDNWSGALWWLSTVSEFFVNNAPILGAVLLLLTAFIIWSLPNLTGKARQHVLDHLLPWSVYRDVLGVGFLLNFSALMRAQVKTEDALEMLSRHAPPWLFERLTATQGQVKQGDHLGLALRHAGYGFPSPRAIDKLVLLTDGDNAEVIIENFARSWLVQTVKRIKQTAALLSYLALGTNAGYMILILLATQNLTDIVGSH</sequence>
<evidence type="ECO:0000313" key="9">
    <source>
        <dbReference type="EMBL" id="SUQ37502.1"/>
    </source>
</evidence>
<dbReference type="GO" id="GO:0005886">
    <property type="term" value="C:plasma membrane"/>
    <property type="evidence" value="ECO:0007669"/>
    <property type="project" value="UniProtKB-SubCell"/>
</dbReference>